<protein>
    <submittedName>
        <fullName evidence="1">Uncharacterized protein</fullName>
    </submittedName>
</protein>
<proteinExistence type="predicted"/>
<evidence type="ECO:0000313" key="2">
    <source>
        <dbReference type="Proteomes" id="UP000006247"/>
    </source>
</evidence>
<reference evidence="1 2" key="1">
    <citation type="submission" date="2009-01" db="EMBL/GenBank/DDBJ databases">
        <authorList>
            <person name="Fulton L."/>
            <person name="Clifton S."/>
            <person name="Chinwalla A.T."/>
            <person name="Mitreva M."/>
            <person name="Sodergren E."/>
            <person name="Weinstock G."/>
            <person name="Clifton S."/>
            <person name="Dooling D.J."/>
            <person name="Fulton B."/>
            <person name="Minx P."/>
            <person name="Pepin K.H."/>
            <person name="Johnson M."/>
            <person name="Bhonagiri V."/>
            <person name="Nash W.E."/>
            <person name="Mardis E.R."/>
            <person name="Wilson R.K."/>
        </authorList>
    </citation>
    <scope>NUCLEOTIDE SEQUENCE [LARGE SCALE GENOMIC DNA]</scope>
    <source>
        <strain evidence="1 2">ATCC 33806</strain>
    </source>
</reference>
<comment type="caution">
    <text evidence="1">The sequence shown here is derived from an EMBL/GenBank/DDBJ whole genome shotgun (WGS) entry which is preliminary data.</text>
</comment>
<dbReference type="AlphaFoldDB" id="C0E5B4"/>
<dbReference type="Proteomes" id="UP000006247">
    <property type="component" value="Unassembled WGS sequence"/>
</dbReference>
<organism evidence="1 2">
    <name type="scientific">Corynebacterium matruchotii ATCC 33806</name>
    <dbReference type="NCBI Taxonomy" id="566549"/>
    <lineage>
        <taxon>Bacteria</taxon>
        <taxon>Bacillati</taxon>
        <taxon>Actinomycetota</taxon>
        <taxon>Actinomycetes</taxon>
        <taxon>Mycobacteriales</taxon>
        <taxon>Corynebacteriaceae</taxon>
        <taxon>Corynebacterium</taxon>
    </lineage>
</organism>
<accession>C0E5B4</accession>
<gene>
    <name evidence="1" type="ORF">CORMATOL_02191</name>
</gene>
<evidence type="ECO:0000313" key="1">
    <source>
        <dbReference type="EMBL" id="EEG26299.1"/>
    </source>
</evidence>
<sequence length="70" mass="8045">MINIIVRVLWGFYNEESTAFHCGEPRVTCLPMQVARDSILTGFVVLRWGLRFGGTSSPMLDREHQAQHIR</sequence>
<name>C0E5B4_9CORY</name>
<dbReference type="EMBL" id="ACEB01000031">
    <property type="protein sequence ID" value="EEG26299.1"/>
    <property type="molecule type" value="Genomic_DNA"/>
</dbReference>
<dbReference type="HOGENOM" id="CLU_2750946_0_0_11"/>